<feature type="transmembrane region" description="Helical" evidence="1">
    <location>
        <begin position="12"/>
        <end position="29"/>
    </location>
</feature>
<evidence type="ECO:0000313" key="3">
    <source>
        <dbReference type="Proteomes" id="UP001055185"/>
    </source>
</evidence>
<organism evidence="2 3">
    <name type="scientific">Faecalibacterium gallinarum</name>
    <dbReference type="NCBI Taxonomy" id="2903556"/>
    <lineage>
        <taxon>Bacteria</taxon>
        <taxon>Bacillati</taxon>
        <taxon>Bacillota</taxon>
        <taxon>Clostridia</taxon>
        <taxon>Eubacteriales</taxon>
        <taxon>Oscillospiraceae</taxon>
        <taxon>Faecalibacterium</taxon>
    </lineage>
</organism>
<dbReference type="EMBL" id="BQKV01000018">
    <property type="protein sequence ID" value="GJN63781.1"/>
    <property type="molecule type" value="Genomic_DNA"/>
</dbReference>
<keyword evidence="1" id="KW-0812">Transmembrane</keyword>
<keyword evidence="1" id="KW-1133">Transmembrane helix</keyword>
<protein>
    <submittedName>
        <fullName evidence="2">Uncharacterized protein</fullName>
    </submittedName>
</protein>
<proteinExistence type="predicted"/>
<keyword evidence="1" id="KW-0472">Membrane</keyword>
<accession>A0AA37MU07</accession>
<evidence type="ECO:0000313" key="2">
    <source>
        <dbReference type="EMBL" id="GJN63781.1"/>
    </source>
</evidence>
<dbReference type="RefSeq" id="WP_238315968.1">
    <property type="nucleotide sequence ID" value="NZ_BQKV01000018.1"/>
</dbReference>
<dbReference type="Proteomes" id="UP001055185">
    <property type="component" value="Unassembled WGS sequence"/>
</dbReference>
<dbReference type="AlphaFoldDB" id="A0AA37MU07"/>
<reference evidence="2" key="1">
    <citation type="journal article" date="2022" name="Int. J. Syst. Evol. Microbiol.">
        <title>Genome-based, phenotypic and chemotaxonomic classification of Faecalibacterium strains: proposal of three novel species Faecalibacterium duncaniae sp. nov., Faecalibacterium hattorii sp. nov. and Faecalibacterium gallinarum sp. nov. .</title>
        <authorList>
            <person name="Sakamoto M."/>
            <person name="Sakurai N."/>
            <person name="Tanno H."/>
            <person name="Iino T."/>
            <person name="Ohkuma M."/>
            <person name="Endo A."/>
        </authorList>
    </citation>
    <scope>NUCLEOTIDE SEQUENCE</scope>
    <source>
        <strain evidence="2">JCM 17207</strain>
    </source>
</reference>
<gene>
    <name evidence="2" type="ORF">JCM17207_04060</name>
</gene>
<sequence length="158" mass="17426">MDFMNRPLTPLESALAFAGCILGILLLLLQARRRSRRIAESFLEQYPQAATLYLYVEGLPRTDGKIRCQKGVVSKVFDARDAPEFGISQGAACRVAPGAVELEVTVSWNKDPGALIQRGNLKGRVSFQAEPGCGYAAVFDKENHTSRIVKLQKKARVF</sequence>
<comment type="caution">
    <text evidence="2">The sequence shown here is derived from an EMBL/GenBank/DDBJ whole genome shotgun (WGS) entry which is preliminary data.</text>
</comment>
<name>A0AA37MU07_9FIRM</name>
<keyword evidence="3" id="KW-1185">Reference proteome</keyword>
<evidence type="ECO:0000256" key="1">
    <source>
        <dbReference type="SAM" id="Phobius"/>
    </source>
</evidence>